<dbReference type="AlphaFoldDB" id="A0AAF0XYX9"/>
<dbReference type="InterPro" id="IPR051678">
    <property type="entry name" value="AGP_Transferase"/>
</dbReference>
<dbReference type="PANTHER" id="PTHR21310:SF15">
    <property type="entry name" value="AMINOGLYCOSIDE PHOSPHOTRANSFERASE DOMAIN-CONTAINING PROTEIN"/>
    <property type="match status" value="1"/>
</dbReference>
<dbReference type="Proteomes" id="UP000827549">
    <property type="component" value="Chromosome 1"/>
</dbReference>
<evidence type="ECO:0000313" key="3">
    <source>
        <dbReference type="Proteomes" id="UP000827549"/>
    </source>
</evidence>
<evidence type="ECO:0008006" key="4">
    <source>
        <dbReference type="Google" id="ProtNLM"/>
    </source>
</evidence>
<dbReference type="GeneID" id="87803372"/>
<accession>A0AAF0XYX9</accession>
<proteinExistence type="predicted"/>
<feature type="compositionally biased region" description="Low complexity" evidence="1">
    <location>
        <begin position="342"/>
        <end position="364"/>
    </location>
</feature>
<reference evidence="2" key="1">
    <citation type="submission" date="2023-10" db="EMBL/GenBank/DDBJ databases">
        <authorList>
            <person name="Noh H."/>
        </authorList>
    </citation>
    <scope>NUCLEOTIDE SEQUENCE</scope>
    <source>
        <strain evidence="2">DUCC4014</strain>
    </source>
</reference>
<dbReference type="RefSeq" id="XP_062622522.1">
    <property type="nucleotide sequence ID" value="XM_062766538.1"/>
</dbReference>
<keyword evidence="3" id="KW-1185">Reference proteome</keyword>
<protein>
    <recommendedName>
        <fullName evidence="4">Aminoglycoside phosphotransferase domain-containing protein</fullName>
    </recommendedName>
</protein>
<organism evidence="2 3">
    <name type="scientific">Vanrija pseudolonga</name>
    <dbReference type="NCBI Taxonomy" id="143232"/>
    <lineage>
        <taxon>Eukaryota</taxon>
        <taxon>Fungi</taxon>
        <taxon>Dikarya</taxon>
        <taxon>Basidiomycota</taxon>
        <taxon>Agaricomycotina</taxon>
        <taxon>Tremellomycetes</taxon>
        <taxon>Trichosporonales</taxon>
        <taxon>Trichosporonaceae</taxon>
        <taxon>Vanrija</taxon>
    </lineage>
</organism>
<evidence type="ECO:0000256" key="1">
    <source>
        <dbReference type="SAM" id="MobiDB-lite"/>
    </source>
</evidence>
<sequence length="364" mass="40576">MAPKFIPDAWRMEARSWPYADVSFLMDHAGGSLPRHLRTYAEGYDELKYRTTVRDLASLSVSLSSQSFEGIGSLYPSTTAPDSEPLQVQVGPLLSFEPQLRSSPPLGPFKTNREAKTAKIDWLLHLIEKHRLGWLPPSGRHPNPQPVLWYLTLLEVRVLVQGCEEMGRSGPTYLRHGDQNIGCILTHEDGSLAGMVDWEFAYTCPLEEAFATPTFLLGGFRDWGSNDLGNQDIFIKEFESLGRHDLASAVRGCMKYNRLSELLWDGCKSPMTLDGLLGMEEAFMGTLDNPPTTLEEWETRARHRHRDNEKLKKVEEDWKNHLAELEATKVAEELKGAKAVAEPEATTTAEGSPATGTSSIPGGH</sequence>
<name>A0AAF0XYX9_9TREE</name>
<gene>
    <name evidence="2" type="ORF">LOC62_01G000112</name>
</gene>
<dbReference type="PANTHER" id="PTHR21310">
    <property type="entry name" value="AMINOGLYCOSIDE PHOSPHOTRANSFERASE-RELATED-RELATED"/>
    <property type="match status" value="1"/>
</dbReference>
<dbReference type="EMBL" id="CP086714">
    <property type="protein sequence ID" value="WOO76490.1"/>
    <property type="molecule type" value="Genomic_DNA"/>
</dbReference>
<feature type="region of interest" description="Disordered" evidence="1">
    <location>
        <begin position="337"/>
        <end position="364"/>
    </location>
</feature>
<evidence type="ECO:0000313" key="2">
    <source>
        <dbReference type="EMBL" id="WOO76490.1"/>
    </source>
</evidence>